<accession>A0A2S2CYA2</accession>
<dbReference type="CDD" id="cd07377">
    <property type="entry name" value="WHTH_GntR"/>
    <property type="match status" value="1"/>
</dbReference>
<dbReference type="PRINTS" id="PR00035">
    <property type="entry name" value="HTHGNTR"/>
</dbReference>
<dbReference type="InterPro" id="IPR008920">
    <property type="entry name" value="TF_FadR/GntR_C"/>
</dbReference>
<dbReference type="PROSITE" id="PS50949">
    <property type="entry name" value="HTH_GNTR"/>
    <property type="match status" value="1"/>
</dbReference>
<evidence type="ECO:0000313" key="6">
    <source>
        <dbReference type="EMBL" id="AWK89390.1"/>
    </source>
</evidence>
<dbReference type="SMART" id="SM00895">
    <property type="entry name" value="FCD"/>
    <property type="match status" value="1"/>
</dbReference>
<dbReference type="SMART" id="SM00345">
    <property type="entry name" value="HTH_GNTR"/>
    <property type="match status" value="1"/>
</dbReference>
<gene>
    <name evidence="6" type="ORF">DEW08_25490</name>
</gene>
<dbReference type="EMBL" id="CP029357">
    <property type="protein sequence ID" value="AWK89390.1"/>
    <property type="molecule type" value="Genomic_DNA"/>
</dbReference>
<feature type="region of interest" description="Disordered" evidence="4">
    <location>
        <begin position="267"/>
        <end position="291"/>
    </location>
</feature>
<dbReference type="PANTHER" id="PTHR43537">
    <property type="entry name" value="TRANSCRIPTIONAL REGULATOR, GNTR FAMILY"/>
    <property type="match status" value="1"/>
</dbReference>
<dbReference type="PANTHER" id="PTHR43537:SF6">
    <property type="entry name" value="HTH-TYPE TRANSCRIPTIONAL REPRESSOR RSPR"/>
    <property type="match status" value="1"/>
</dbReference>
<dbReference type="Pfam" id="PF07729">
    <property type="entry name" value="FCD"/>
    <property type="match status" value="1"/>
</dbReference>
<feature type="compositionally biased region" description="Low complexity" evidence="4">
    <location>
        <begin position="270"/>
        <end position="284"/>
    </location>
</feature>
<dbReference type="InterPro" id="IPR011711">
    <property type="entry name" value="GntR_C"/>
</dbReference>
<reference evidence="7" key="1">
    <citation type="submission" date="2018-05" db="EMBL/GenBank/DDBJ databases">
        <title>Azospirillum thermophila sp. nov., a novel isolated from hot spring.</title>
        <authorList>
            <person name="Zhao Z."/>
        </authorList>
    </citation>
    <scope>NUCLEOTIDE SEQUENCE [LARGE SCALE GENOMIC DNA]</scope>
    <source>
        <strain evidence="7">CFH 70021</strain>
        <plasmid evidence="7">unnamed2</plasmid>
    </source>
</reference>
<dbReference type="OrthoDB" id="9788098at2"/>
<dbReference type="Proteomes" id="UP000245629">
    <property type="component" value="Plasmid unnamed2"/>
</dbReference>
<organism evidence="6 7">
    <name type="scientific">Azospirillum thermophilum</name>
    <dbReference type="NCBI Taxonomy" id="2202148"/>
    <lineage>
        <taxon>Bacteria</taxon>
        <taxon>Pseudomonadati</taxon>
        <taxon>Pseudomonadota</taxon>
        <taxon>Alphaproteobacteria</taxon>
        <taxon>Rhodospirillales</taxon>
        <taxon>Azospirillaceae</taxon>
        <taxon>Azospirillum</taxon>
    </lineage>
</organism>
<protein>
    <submittedName>
        <fullName evidence="6">GntR family transcriptional regulator</fullName>
    </submittedName>
</protein>
<name>A0A2S2CYA2_9PROT</name>
<dbReference type="Pfam" id="PF00392">
    <property type="entry name" value="GntR"/>
    <property type="match status" value="1"/>
</dbReference>
<keyword evidence="2" id="KW-0238">DNA-binding</keyword>
<dbReference type="KEGG" id="azz:DEW08_25490"/>
<dbReference type="InterPro" id="IPR000524">
    <property type="entry name" value="Tscrpt_reg_HTH_GntR"/>
</dbReference>
<evidence type="ECO:0000256" key="3">
    <source>
        <dbReference type="ARBA" id="ARBA00023163"/>
    </source>
</evidence>
<keyword evidence="6" id="KW-0614">Plasmid</keyword>
<evidence type="ECO:0000259" key="5">
    <source>
        <dbReference type="PROSITE" id="PS50949"/>
    </source>
</evidence>
<evidence type="ECO:0000256" key="2">
    <source>
        <dbReference type="ARBA" id="ARBA00023125"/>
    </source>
</evidence>
<dbReference type="SUPFAM" id="SSF48008">
    <property type="entry name" value="GntR ligand-binding domain-like"/>
    <property type="match status" value="1"/>
</dbReference>
<proteinExistence type="predicted"/>
<sequence length="291" mass="31823">MVVCLFRVGNSVSRQTCDKGRAFGVWSARTFAGRIGRVAVLSRIDADSAEPIARRVFRVLRAAIVSMQFRPGQALSEQEIADQLGVSRQPVREAFIKLSEAGLLTIRPQRGTFVVKISVKQVLDARFVREAVELAVVRKSCETITPAGIATLRGLIAAQRETAEDPAPDRFLELDEAFHRAIADAADCDYAWRIVEETKAQMDRVRYLSLPHATPLKRLIAQHEAVAEAIAARDPARAEAAMGLHLREILTSLPELATRFPDLFHDDGTAAPAAAPARPASRGRSGGRRVA</sequence>
<keyword evidence="3" id="KW-0804">Transcription</keyword>
<dbReference type="SUPFAM" id="SSF46785">
    <property type="entry name" value="Winged helix' DNA-binding domain"/>
    <property type="match status" value="1"/>
</dbReference>
<dbReference type="InterPro" id="IPR036388">
    <property type="entry name" value="WH-like_DNA-bd_sf"/>
</dbReference>
<geneLocation type="plasmid" evidence="6 7">
    <name>unnamed2</name>
</geneLocation>
<dbReference type="GO" id="GO:0003700">
    <property type="term" value="F:DNA-binding transcription factor activity"/>
    <property type="evidence" value="ECO:0007669"/>
    <property type="project" value="InterPro"/>
</dbReference>
<evidence type="ECO:0000256" key="4">
    <source>
        <dbReference type="SAM" id="MobiDB-lite"/>
    </source>
</evidence>
<dbReference type="Gene3D" id="1.10.10.10">
    <property type="entry name" value="Winged helix-like DNA-binding domain superfamily/Winged helix DNA-binding domain"/>
    <property type="match status" value="1"/>
</dbReference>
<dbReference type="InterPro" id="IPR036390">
    <property type="entry name" value="WH_DNA-bd_sf"/>
</dbReference>
<keyword evidence="1" id="KW-0805">Transcription regulation</keyword>
<evidence type="ECO:0000256" key="1">
    <source>
        <dbReference type="ARBA" id="ARBA00023015"/>
    </source>
</evidence>
<dbReference type="AlphaFoldDB" id="A0A2S2CYA2"/>
<evidence type="ECO:0000313" key="7">
    <source>
        <dbReference type="Proteomes" id="UP000245629"/>
    </source>
</evidence>
<keyword evidence="7" id="KW-1185">Reference proteome</keyword>
<dbReference type="GO" id="GO:0003677">
    <property type="term" value="F:DNA binding"/>
    <property type="evidence" value="ECO:0007669"/>
    <property type="project" value="UniProtKB-KW"/>
</dbReference>
<dbReference type="Gene3D" id="1.20.120.530">
    <property type="entry name" value="GntR ligand-binding domain-like"/>
    <property type="match status" value="1"/>
</dbReference>
<feature type="domain" description="HTH gntR-type" evidence="5">
    <location>
        <begin position="50"/>
        <end position="117"/>
    </location>
</feature>